<dbReference type="PRINTS" id="PR00337">
    <property type="entry name" value="LEUILEVALBP"/>
</dbReference>
<feature type="domain" description="Leucine-binding protein" evidence="4">
    <location>
        <begin position="58"/>
        <end position="389"/>
    </location>
</feature>
<dbReference type="SUPFAM" id="SSF53822">
    <property type="entry name" value="Periplasmic binding protein-like I"/>
    <property type="match status" value="1"/>
</dbReference>
<sequence length="413" mass="43909">MDQGNPHSAQIRHKMILGGSRSEKVRIRAKQLVVAATAAVTLLAVSLPTSADVSGRAVKIGVMYPLTGKGATWGNHAQIGIRLAVEEVNAAGGIGGVPIKLVEYDYQAKESEGITIINKLATRDNVLAVLGPCFSSVCEVIFPLLERLHTPVISYCSAKPGLSKLSDWAFRNSLTSDKQLAPVVSRWAKDYSVKKVVIIHDLEDAVSKAEGSKILPVLFKKEGIEVLDILTFRTEDTDYSAQITKAKSLNPDGIGLGSCYQNAAGIIKEARRQGLSQPFVGGACTGAPALIELGGKATEGTYVSTAAWMDDPAAEIQAFVAKIKARNGNKGFPYSAPRGYDSLMITANCMNDNGITNKKGDLASDREKIKKCWANLKNYPGVSGATTMNEVGDGAGGNRVLKVIDGKYVDIAG</sequence>
<name>A0A381QFD9_9ZZZZ</name>
<dbReference type="PANTHER" id="PTHR30483">
    <property type="entry name" value="LEUCINE-SPECIFIC-BINDING PROTEIN"/>
    <property type="match status" value="1"/>
</dbReference>
<keyword evidence="2" id="KW-0732">Signal</keyword>
<reference evidence="5" key="1">
    <citation type="submission" date="2018-05" db="EMBL/GenBank/DDBJ databases">
        <authorList>
            <person name="Lanie J.A."/>
            <person name="Ng W.-L."/>
            <person name="Kazmierczak K.M."/>
            <person name="Andrzejewski T.M."/>
            <person name="Davidsen T.M."/>
            <person name="Wayne K.J."/>
            <person name="Tettelin H."/>
            <person name="Glass J.I."/>
            <person name="Rusch D."/>
            <person name="Podicherti R."/>
            <person name="Tsui H.-C.T."/>
            <person name="Winkler M.E."/>
        </authorList>
    </citation>
    <scope>NUCLEOTIDE SEQUENCE</scope>
</reference>
<dbReference type="GO" id="GO:0006865">
    <property type="term" value="P:amino acid transport"/>
    <property type="evidence" value="ECO:0007669"/>
    <property type="project" value="UniProtKB-KW"/>
</dbReference>
<proteinExistence type="predicted"/>
<evidence type="ECO:0000259" key="4">
    <source>
        <dbReference type="Pfam" id="PF13458"/>
    </source>
</evidence>
<evidence type="ECO:0000256" key="2">
    <source>
        <dbReference type="ARBA" id="ARBA00022729"/>
    </source>
</evidence>
<dbReference type="InterPro" id="IPR028082">
    <property type="entry name" value="Peripla_BP_I"/>
</dbReference>
<keyword evidence="1" id="KW-0813">Transport</keyword>
<accession>A0A381QFD9</accession>
<dbReference type="EMBL" id="UINC01001275">
    <property type="protein sequence ID" value="SUZ76363.1"/>
    <property type="molecule type" value="Genomic_DNA"/>
</dbReference>
<organism evidence="5">
    <name type="scientific">marine metagenome</name>
    <dbReference type="NCBI Taxonomy" id="408172"/>
    <lineage>
        <taxon>unclassified sequences</taxon>
        <taxon>metagenomes</taxon>
        <taxon>ecological metagenomes</taxon>
    </lineage>
</organism>
<dbReference type="PANTHER" id="PTHR30483:SF6">
    <property type="entry name" value="PERIPLASMIC BINDING PROTEIN OF ABC TRANSPORTER FOR NATURAL AMINO ACIDS"/>
    <property type="match status" value="1"/>
</dbReference>
<keyword evidence="3" id="KW-0029">Amino-acid transport</keyword>
<gene>
    <name evidence="5" type="ORF">METZ01_LOCUS29217</name>
</gene>
<dbReference type="Gene3D" id="3.40.50.2300">
    <property type="match status" value="2"/>
</dbReference>
<dbReference type="InterPro" id="IPR028081">
    <property type="entry name" value="Leu-bd"/>
</dbReference>
<evidence type="ECO:0000313" key="5">
    <source>
        <dbReference type="EMBL" id="SUZ76363.1"/>
    </source>
</evidence>
<protein>
    <recommendedName>
        <fullName evidence="4">Leucine-binding protein domain-containing protein</fullName>
    </recommendedName>
</protein>
<dbReference type="AlphaFoldDB" id="A0A381QFD9"/>
<evidence type="ECO:0000256" key="3">
    <source>
        <dbReference type="ARBA" id="ARBA00022970"/>
    </source>
</evidence>
<evidence type="ECO:0000256" key="1">
    <source>
        <dbReference type="ARBA" id="ARBA00022448"/>
    </source>
</evidence>
<dbReference type="Pfam" id="PF13458">
    <property type="entry name" value="Peripla_BP_6"/>
    <property type="match status" value="1"/>
</dbReference>
<dbReference type="InterPro" id="IPR051010">
    <property type="entry name" value="BCAA_transport"/>
</dbReference>
<dbReference type="InterPro" id="IPR000709">
    <property type="entry name" value="Leu_Ile_Val-bd"/>
</dbReference>
<dbReference type="CDD" id="cd06348">
    <property type="entry name" value="PBP1_ABC_HAAT-like"/>
    <property type="match status" value="1"/>
</dbReference>